<accession>A0ABZ2CCZ8</accession>
<feature type="domain" description="Spore germination GerD central core" evidence="2">
    <location>
        <begin position="65"/>
        <end position="178"/>
    </location>
</feature>
<evidence type="ECO:0000313" key="4">
    <source>
        <dbReference type="Proteomes" id="UP001357223"/>
    </source>
</evidence>
<gene>
    <name evidence="3" type="primary">gerD</name>
    <name evidence="3" type="ORF">R4Z09_00930</name>
</gene>
<keyword evidence="1" id="KW-0732">Signal</keyword>
<keyword evidence="3" id="KW-0449">Lipoprotein</keyword>
<dbReference type="EMBL" id="CP137640">
    <property type="protein sequence ID" value="WVX81654.1"/>
    <property type="molecule type" value="Genomic_DNA"/>
</dbReference>
<evidence type="ECO:0000256" key="1">
    <source>
        <dbReference type="SAM" id="SignalP"/>
    </source>
</evidence>
<dbReference type="Proteomes" id="UP001357223">
    <property type="component" value="Chromosome"/>
</dbReference>
<dbReference type="PROSITE" id="PS51257">
    <property type="entry name" value="PROKAR_LIPOPROTEIN"/>
    <property type="match status" value="1"/>
</dbReference>
<feature type="chain" id="PRO_5046842599" evidence="1">
    <location>
        <begin position="26"/>
        <end position="190"/>
    </location>
</feature>
<protein>
    <submittedName>
        <fullName evidence="3">Spore germination lipoprotein GerD</fullName>
    </submittedName>
</protein>
<sequence>MKPKMSFLLPFLAIFFIAGCSQEQASGGQLDYEETKKMVVDILKTDDGKKAIQEVMSDEQLRQQLIMDQTIVTDTVQNTLTSDKGIEFWKKTFQDPQFAETIAKTMQKEHEQLMKNLMNDPEYRTKLIEIMKDPELEKELTTVLKGNEYREHLKQVVSETIESPLYQTKIQELLLKAAEAKASEEKKDEA</sequence>
<keyword evidence="4" id="KW-1185">Reference proteome</keyword>
<feature type="signal peptide" evidence="1">
    <location>
        <begin position="1"/>
        <end position="25"/>
    </location>
</feature>
<proteinExistence type="predicted"/>
<dbReference type="RefSeq" id="WP_338450566.1">
    <property type="nucleotide sequence ID" value="NZ_CP137640.1"/>
</dbReference>
<evidence type="ECO:0000313" key="3">
    <source>
        <dbReference type="EMBL" id="WVX81654.1"/>
    </source>
</evidence>
<dbReference type="InterPro" id="IPR041262">
    <property type="entry name" value="GerD_central"/>
</dbReference>
<dbReference type="NCBIfam" id="NF040801">
    <property type="entry name" value="spore_GerD"/>
    <property type="match status" value="1"/>
</dbReference>
<dbReference type="Pfam" id="PF17898">
    <property type="entry name" value="GerD"/>
    <property type="match status" value="1"/>
</dbReference>
<reference evidence="3 4" key="1">
    <citation type="submission" date="2023-10" db="EMBL/GenBank/DDBJ databases">
        <title>Niallia locisalis sp.nov. isolated from a salt pond sample.</title>
        <authorList>
            <person name="Li X.-J."/>
            <person name="Dong L."/>
        </authorList>
    </citation>
    <scope>NUCLEOTIDE SEQUENCE [LARGE SCALE GENOMIC DNA]</scope>
    <source>
        <strain evidence="3 4">DSM 29761</strain>
    </source>
</reference>
<organism evidence="3 4">
    <name type="scientific">Niallia oryzisoli</name>
    <dbReference type="NCBI Taxonomy" id="1737571"/>
    <lineage>
        <taxon>Bacteria</taxon>
        <taxon>Bacillati</taxon>
        <taxon>Bacillota</taxon>
        <taxon>Bacilli</taxon>
        <taxon>Bacillales</taxon>
        <taxon>Bacillaceae</taxon>
        <taxon>Niallia</taxon>
    </lineage>
</organism>
<evidence type="ECO:0000259" key="2">
    <source>
        <dbReference type="Pfam" id="PF17898"/>
    </source>
</evidence>
<name>A0ABZ2CCZ8_9BACI</name>